<dbReference type="PANTHER" id="PTHR42930:SF3">
    <property type="entry name" value="PHOSPHATE-SPECIFIC TRANSPORT SYSTEM ACCESSORY PROTEIN PHOU"/>
    <property type="match status" value="1"/>
</dbReference>
<dbReference type="InterPro" id="IPR023485">
    <property type="entry name" value="Ptyr_pPase"/>
</dbReference>
<proteinExistence type="predicted"/>
<dbReference type="Pfam" id="PF01895">
    <property type="entry name" value="PhoU"/>
    <property type="match status" value="1"/>
</dbReference>
<dbReference type="SMART" id="SM00226">
    <property type="entry name" value="LMWPc"/>
    <property type="match status" value="1"/>
</dbReference>
<dbReference type="InterPro" id="IPR028366">
    <property type="entry name" value="PhoU"/>
</dbReference>
<dbReference type="EMBL" id="UINC01001771">
    <property type="protein sequence ID" value="SUZ88479.1"/>
    <property type="molecule type" value="Genomic_DNA"/>
</dbReference>
<dbReference type="AlphaFoldDB" id="A0A381RC76"/>
<organism evidence="2">
    <name type="scientific">marine metagenome</name>
    <dbReference type="NCBI Taxonomy" id="408172"/>
    <lineage>
        <taxon>unclassified sequences</taxon>
        <taxon>metagenomes</taxon>
        <taxon>ecological metagenomes</taxon>
    </lineage>
</organism>
<name>A0A381RC76_9ZZZZ</name>
<dbReference type="SUPFAM" id="SSF109755">
    <property type="entry name" value="PhoU-like"/>
    <property type="match status" value="1"/>
</dbReference>
<accession>A0A381RC76</accession>
<dbReference type="InterPro" id="IPR026022">
    <property type="entry name" value="PhoU_dom"/>
</dbReference>
<evidence type="ECO:0000313" key="2">
    <source>
        <dbReference type="EMBL" id="SUZ88479.1"/>
    </source>
</evidence>
<gene>
    <name evidence="2" type="ORF">METZ01_LOCUS41333</name>
</gene>
<dbReference type="Gene3D" id="3.40.50.2300">
    <property type="match status" value="1"/>
</dbReference>
<dbReference type="GO" id="GO:0030643">
    <property type="term" value="P:intracellular phosphate ion homeostasis"/>
    <property type="evidence" value="ECO:0007669"/>
    <property type="project" value="InterPro"/>
</dbReference>
<dbReference type="Gene3D" id="1.20.58.220">
    <property type="entry name" value="Phosphate transport system protein phou homolog 2, domain 2"/>
    <property type="match status" value="1"/>
</dbReference>
<dbReference type="Pfam" id="PF01451">
    <property type="entry name" value="LMWPc"/>
    <property type="match status" value="1"/>
</dbReference>
<dbReference type="PANTHER" id="PTHR42930">
    <property type="entry name" value="PHOSPHATE-SPECIFIC TRANSPORT SYSTEM ACCESSORY PROTEIN PHOU"/>
    <property type="match status" value="1"/>
</dbReference>
<reference evidence="2" key="1">
    <citation type="submission" date="2018-05" db="EMBL/GenBank/DDBJ databases">
        <authorList>
            <person name="Lanie J.A."/>
            <person name="Ng W.-L."/>
            <person name="Kazmierczak K.M."/>
            <person name="Andrzejewski T.M."/>
            <person name="Davidsen T.M."/>
            <person name="Wayne K.J."/>
            <person name="Tettelin H."/>
            <person name="Glass J.I."/>
            <person name="Rusch D."/>
            <person name="Podicherti R."/>
            <person name="Tsui H.-C.T."/>
            <person name="Winkler M.E."/>
        </authorList>
    </citation>
    <scope>NUCLEOTIDE SEQUENCE</scope>
</reference>
<dbReference type="InterPro" id="IPR038078">
    <property type="entry name" value="PhoU-like_sf"/>
</dbReference>
<dbReference type="InterPro" id="IPR036196">
    <property type="entry name" value="Ptyr_pPase_sf"/>
</dbReference>
<evidence type="ECO:0000259" key="1">
    <source>
        <dbReference type="SMART" id="SM00226"/>
    </source>
</evidence>
<feature type="domain" description="Phosphotyrosine protein phosphatase I" evidence="1">
    <location>
        <begin position="223"/>
        <end position="353"/>
    </location>
</feature>
<protein>
    <recommendedName>
        <fullName evidence="1">Phosphotyrosine protein phosphatase I domain-containing protein</fullName>
    </recommendedName>
</protein>
<dbReference type="GO" id="GO:0045936">
    <property type="term" value="P:negative regulation of phosphate metabolic process"/>
    <property type="evidence" value="ECO:0007669"/>
    <property type="project" value="InterPro"/>
</dbReference>
<sequence>MTPQYEQRMQADLNEVRRKLRKVAGLVENQVKDTVRSLIGWDKDLANTVILGDRQVNRRIKEINYLCHAFIIRHAPSAGHLRFASAVLRLNVALERIGDYAGTIGREVLRLTVRPPESVTRDVEIIAQQAGHALGEALTAFFEEDVERALQTHEGLVRPVDVTLKTVLDHLVELASDRVVPLQDSFALVRINNLLKRVSEQADNISEQAIFAITGGERDPRIFRILFVGEENNRASQMAEAYAEKAFPESGRYSSVGVNPAGTLDPALIEFMDEQGMDVSHKRPALIEGLGEPAQPYHVIVALEEGVLEHIAEVPFRTIVLEWSIDIPEGFSKGVLEDLYKMVAVRVQDLMKTLAGPDAR</sequence>
<dbReference type="SUPFAM" id="SSF52788">
    <property type="entry name" value="Phosphotyrosine protein phosphatases I"/>
    <property type="match status" value="1"/>
</dbReference>